<accession>A0A238YC84</accession>
<dbReference type="RefSeq" id="WP_141107306.1">
    <property type="nucleotide sequence ID" value="NZ_FZNX01000004.1"/>
</dbReference>
<evidence type="ECO:0000313" key="2">
    <source>
        <dbReference type="Proteomes" id="UP000198412"/>
    </source>
</evidence>
<dbReference type="Proteomes" id="UP000198412">
    <property type="component" value="Unassembled WGS sequence"/>
</dbReference>
<evidence type="ECO:0000313" key="1">
    <source>
        <dbReference type="EMBL" id="SNR68204.1"/>
    </source>
</evidence>
<gene>
    <name evidence="1" type="ORF">SAMN04488111_2434</name>
</gene>
<protein>
    <submittedName>
        <fullName evidence="1">Uncharacterized protein</fullName>
    </submittedName>
</protein>
<sequence length="263" mass="30781">MVEFRNPYHIEPPGALRQILSHPINESEAIELAVFQEHRYAFFYWNKWMRKNEGGNPPCLVSLDWHQDLCYPEDLEKEWLNELDLTSDADVSVFSWAKLAGNNDGHILCTAYLNLIGNIYVHCRQAPFPDAWKDEELMDKYGNKHIIKKFQTYEALQDALLASSETSVFFDIDLDFFSVKNGLSDGSFEFTYLQEEQIRTMLDKDNPLISWVFKRLKGFTIATEPEHCGGLLKSNKFLDLISDIYFKPDLFAPKCNWKWKPRY</sequence>
<dbReference type="OrthoDB" id="1246420at2"/>
<dbReference type="EMBL" id="FZNX01000004">
    <property type="protein sequence ID" value="SNR68204.1"/>
    <property type="molecule type" value="Genomic_DNA"/>
</dbReference>
<proteinExistence type="predicted"/>
<organism evidence="1 2">
    <name type="scientific">Lutibacter flavus</name>
    <dbReference type="NCBI Taxonomy" id="691689"/>
    <lineage>
        <taxon>Bacteria</taxon>
        <taxon>Pseudomonadati</taxon>
        <taxon>Bacteroidota</taxon>
        <taxon>Flavobacteriia</taxon>
        <taxon>Flavobacteriales</taxon>
        <taxon>Flavobacteriaceae</taxon>
        <taxon>Lutibacter</taxon>
    </lineage>
</organism>
<reference evidence="2" key="1">
    <citation type="submission" date="2017-06" db="EMBL/GenBank/DDBJ databases">
        <authorList>
            <person name="Varghese N."/>
            <person name="Submissions S."/>
        </authorList>
    </citation>
    <scope>NUCLEOTIDE SEQUENCE [LARGE SCALE GENOMIC DNA]</scope>
    <source>
        <strain evidence="2">DSM 27993</strain>
    </source>
</reference>
<dbReference type="AlphaFoldDB" id="A0A238YC84"/>
<keyword evidence="2" id="KW-1185">Reference proteome</keyword>
<name>A0A238YC84_9FLAO</name>